<dbReference type="PANTHER" id="PTHR31642:SF160">
    <property type="entry name" value="HXXXD-TYPE ACYL-TRANSFERASE FAMILY PROTEIN"/>
    <property type="match status" value="1"/>
</dbReference>
<dbReference type="RefSeq" id="XP_024367933.1">
    <property type="nucleotide sequence ID" value="XM_024512165.2"/>
</dbReference>
<dbReference type="InterPro" id="IPR050317">
    <property type="entry name" value="Plant_Fungal_Acyltransferase"/>
</dbReference>
<dbReference type="Pfam" id="PF02458">
    <property type="entry name" value="Transferase"/>
    <property type="match status" value="1"/>
</dbReference>
<dbReference type="STRING" id="3218.A0A2K1IAH3"/>
<protein>
    <submittedName>
        <fullName evidence="3 4">Uncharacterized protein</fullName>
    </submittedName>
</protein>
<dbReference type="Gramene" id="Pp3c27_3230V3.2">
    <property type="protein sequence ID" value="Pp3c27_3230V3.2"/>
    <property type="gene ID" value="Pp3c27_3230"/>
</dbReference>
<organism evidence="3">
    <name type="scientific">Physcomitrium patens</name>
    <name type="common">Spreading-leaved earth moss</name>
    <name type="synonym">Physcomitrella patens</name>
    <dbReference type="NCBI Taxonomy" id="3218"/>
    <lineage>
        <taxon>Eukaryota</taxon>
        <taxon>Viridiplantae</taxon>
        <taxon>Streptophyta</taxon>
        <taxon>Embryophyta</taxon>
        <taxon>Bryophyta</taxon>
        <taxon>Bryophytina</taxon>
        <taxon>Bryopsida</taxon>
        <taxon>Funariidae</taxon>
        <taxon>Funariales</taxon>
        <taxon>Funariaceae</taxon>
        <taxon>Physcomitrium</taxon>
    </lineage>
</organism>
<comment type="similarity">
    <text evidence="1">Belongs to the plant acyltransferase family.</text>
</comment>
<keyword evidence="5" id="KW-1185">Reference proteome</keyword>
<dbReference type="OrthoDB" id="1862401at2759"/>
<reference evidence="3 5" key="1">
    <citation type="journal article" date="2008" name="Science">
        <title>The Physcomitrella genome reveals evolutionary insights into the conquest of land by plants.</title>
        <authorList>
            <person name="Rensing S."/>
            <person name="Lang D."/>
            <person name="Zimmer A."/>
            <person name="Terry A."/>
            <person name="Salamov A."/>
            <person name="Shapiro H."/>
            <person name="Nishiyama T."/>
            <person name="Perroud P.-F."/>
            <person name="Lindquist E."/>
            <person name="Kamisugi Y."/>
            <person name="Tanahashi T."/>
            <person name="Sakakibara K."/>
            <person name="Fujita T."/>
            <person name="Oishi K."/>
            <person name="Shin-I T."/>
            <person name="Kuroki Y."/>
            <person name="Toyoda A."/>
            <person name="Suzuki Y."/>
            <person name="Hashimoto A."/>
            <person name="Yamaguchi K."/>
            <person name="Sugano A."/>
            <person name="Kohara Y."/>
            <person name="Fujiyama A."/>
            <person name="Anterola A."/>
            <person name="Aoki S."/>
            <person name="Ashton N."/>
            <person name="Barbazuk W.B."/>
            <person name="Barker E."/>
            <person name="Bennetzen J."/>
            <person name="Bezanilla M."/>
            <person name="Blankenship R."/>
            <person name="Cho S.H."/>
            <person name="Dutcher S."/>
            <person name="Estelle M."/>
            <person name="Fawcett J.A."/>
            <person name="Gundlach H."/>
            <person name="Hanada K."/>
            <person name="Heyl A."/>
            <person name="Hicks K.A."/>
            <person name="Hugh J."/>
            <person name="Lohr M."/>
            <person name="Mayer K."/>
            <person name="Melkozernov A."/>
            <person name="Murata T."/>
            <person name="Nelson D."/>
            <person name="Pils B."/>
            <person name="Prigge M."/>
            <person name="Reiss B."/>
            <person name="Renner T."/>
            <person name="Rombauts S."/>
            <person name="Rushton P."/>
            <person name="Sanderfoot A."/>
            <person name="Schween G."/>
            <person name="Shiu S.-H."/>
            <person name="Stueber K."/>
            <person name="Theodoulou F.L."/>
            <person name="Tu H."/>
            <person name="Van de Peer Y."/>
            <person name="Verrier P.J."/>
            <person name="Waters E."/>
            <person name="Wood A."/>
            <person name="Yang L."/>
            <person name="Cove D."/>
            <person name="Cuming A."/>
            <person name="Hasebe M."/>
            <person name="Lucas S."/>
            <person name="Mishler D.B."/>
            <person name="Reski R."/>
            <person name="Grigoriev I."/>
            <person name="Quatrano R.S."/>
            <person name="Boore J.L."/>
        </authorList>
    </citation>
    <scope>NUCLEOTIDE SEQUENCE [LARGE SCALE GENOMIC DNA]</scope>
    <source>
        <strain evidence="4 5">cv. Gransden 2004</strain>
    </source>
</reference>
<name>A0A2K1IAH3_PHYPA</name>
<gene>
    <name evidence="4" type="primary">LOC112278540</name>
    <name evidence="3" type="ORF">PHYPA_030851</name>
</gene>
<dbReference type="EnsemblPlants" id="Pp3c27_3230V3.1">
    <property type="protein sequence ID" value="Pp3c27_3230V3.1"/>
    <property type="gene ID" value="Pp3c27_3230"/>
</dbReference>
<dbReference type="InterPro" id="IPR023213">
    <property type="entry name" value="CAT-like_dom_sf"/>
</dbReference>
<dbReference type="PaxDb" id="3218-PP1S54_254V6.1"/>
<dbReference type="OMA" id="MISAYLW"/>
<evidence type="ECO:0000256" key="1">
    <source>
        <dbReference type="ARBA" id="ARBA00009861"/>
    </source>
</evidence>
<accession>A0A2K1IAH3</accession>
<evidence type="ECO:0000313" key="5">
    <source>
        <dbReference type="Proteomes" id="UP000006727"/>
    </source>
</evidence>
<dbReference type="PANTHER" id="PTHR31642">
    <property type="entry name" value="TRICHOTHECENE 3-O-ACETYLTRANSFERASE"/>
    <property type="match status" value="1"/>
</dbReference>
<proteinExistence type="inferred from homology"/>
<dbReference type="GeneID" id="112278540"/>
<evidence type="ECO:0000313" key="3">
    <source>
        <dbReference type="EMBL" id="PNR26277.1"/>
    </source>
</evidence>
<evidence type="ECO:0000256" key="2">
    <source>
        <dbReference type="SAM" id="MobiDB-lite"/>
    </source>
</evidence>
<dbReference type="EMBL" id="ABEU02000027">
    <property type="protein sequence ID" value="PNR26277.1"/>
    <property type="molecule type" value="Genomic_DNA"/>
</dbReference>
<dbReference type="Gramene" id="Pp3c27_3230V3.1">
    <property type="protein sequence ID" value="Pp3c27_3230V3.1"/>
    <property type="gene ID" value="Pp3c27_3230"/>
</dbReference>
<dbReference type="GO" id="GO:0016747">
    <property type="term" value="F:acyltransferase activity, transferring groups other than amino-acyl groups"/>
    <property type="evidence" value="ECO:0000318"/>
    <property type="project" value="GO_Central"/>
</dbReference>
<evidence type="ECO:0000313" key="4">
    <source>
        <dbReference type="EnsemblPlants" id="Pp3c27_3230V3.1"/>
    </source>
</evidence>
<reference evidence="4" key="3">
    <citation type="submission" date="2020-12" db="UniProtKB">
        <authorList>
            <consortium name="EnsemblPlants"/>
        </authorList>
    </citation>
    <scope>IDENTIFICATION</scope>
</reference>
<feature type="region of interest" description="Disordered" evidence="2">
    <location>
        <begin position="227"/>
        <end position="247"/>
    </location>
</feature>
<dbReference type="AlphaFoldDB" id="A0A2K1IAH3"/>
<dbReference type="EnsemblPlants" id="Pp3c27_3230V3.2">
    <property type="protein sequence ID" value="Pp3c27_3230V3.2"/>
    <property type="gene ID" value="Pp3c27_3230"/>
</dbReference>
<dbReference type="Gene3D" id="3.30.559.10">
    <property type="entry name" value="Chloramphenicol acetyltransferase-like domain"/>
    <property type="match status" value="2"/>
</dbReference>
<reference evidence="3 5" key="2">
    <citation type="journal article" date="2018" name="Plant J.">
        <title>The Physcomitrella patens chromosome-scale assembly reveals moss genome structure and evolution.</title>
        <authorList>
            <person name="Lang D."/>
            <person name="Ullrich K.K."/>
            <person name="Murat F."/>
            <person name="Fuchs J."/>
            <person name="Jenkins J."/>
            <person name="Haas F.B."/>
            <person name="Piednoel M."/>
            <person name="Gundlach H."/>
            <person name="Van Bel M."/>
            <person name="Meyberg R."/>
            <person name="Vives C."/>
            <person name="Morata J."/>
            <person name="Symeonidi A."/>
            <person name="Hiss M."/>
            <person name="Muchero W."/>
            <person name="Kamisugi Y."/>
            <person name="Saleh O."/>
            <person name="Blanc G."/>
            <person name="Decker E.L."/>
            <person name="van Gessel N."/>
            <person name="Grimwood J."/>
            <person name="Hayes R.D."/>
            <person name="Graham S.W."/>
            <person name="Gunter L.E."/>
            <person name="McDaniel S.F."/>
            <person name="Hoernstein S.N.W."/>
            <person name="Larsson A."/>
            <person name="Li F.W."/>
            <person name="Perroud P.F."/>
            <person name="Phillips J."/>
            <person name="Ranjan P."/>
            <person name="Rokshar D.S."/>
            <person name="Rothfels C.J."/>
            <person name="Schneider L."/>
            <person name="Shu S."/>
            <person name="Stevenson D.W."/>
            <person name="Thummler F."/>
            <person name="Tillich M."/>
            <person name="Villarreal Aguilar J.C."/>
            <person name="Widiez T."/>
            <person name="Wong G.K."/>
            <person name="Wymore A."/>
            <person name="Zhang Y."/>
            <person name="Zimmer A.D."/>
            <person name="Quatrano R.S."/>
            <person name="Mayer K.F.X."/>
            <person name="Goodstein D."/>
            <person name="Casacuberta J.M."/>
            <person name="Vandepoele K."/>
            <person name="Reski R."/>
            <person name="Cuming A.C."/>
            <person name="Tuskan G.A."/>
            <person name="Maumus F."/>
            <person name="Salse J."/>
            <person name="Schmutz J."/>
            <person name="Rensing S.A."/>
        </authorList>
    </citation>
    <scope>NUCLEOTIDE SEQUENCE [LARGE SCALE GENOMIC DNA]</scope>
    <source>
        <strain evidence="4 5">cv. Gransden 2004</strain>
    </source>
</reference>
<sequence>MEHEADELQSAPHDGRLVLEDRLRGKSLTVLSKSLVKPASETPSEKRWLAFSNLDLEWMPFYTPVLCAYREKPAGKDVGDHLRESLRKALELFYPLAGRVVTGGEQGPGIDCNDAGAVFVEASIDADVDEVQFNEDFQPSFILTGMEAAGMGGYPKLPDKSSGRPGLIVQLTHFRCGGITVAFNWAHPVADGYSGLHFLKSWAEIARGKEVSLLPVHERHLVKPRNPNVLSNPFPGVPERPDGNGDLTHDLHIKDTGRNSGEEKKFIEGKAEEKETSLIVQVIEISGRDVGNLKREVENGVSVAMPRLSRVSCVSAHLWRALVKARNLPGADFTRFWMLVEGRKKFSVPMGYFGNVLGSRIATTTVSDLLNKPLAFSAHLIQAAVQQATKDWYQDIVDWMEAKQDMERPGQVFGSEHECGASWQNRFPYYELDFAFGAPLCAMRNANGGWNGFVIVLPSNQNSENYTAMVHATPEVMERFIPLLHNFNHSSQLISS</sequence>
<dbReference type="Proteomes" id="UP000006727">
    <property type="component" value="Chromosome 27"/>
</dbReference>